<evidence type="ECO:0000313" key="1">
    <source>
        <dbReference type="EMBL" id="KAF9778955.1"/>
    </source>
</evidence>
<evidence type="ECO:0008006" key="3">
    <source>
        <dbReference type="Google" id="ProtNLM"/>
    </source>
</evidence>
<reference evidence="1" key="1">
    <citation type="journal article" date="2020" name="Nat. Commun.">
        <title>Large-scale genome sequencing of mycorrhizal fungi provides insights into the early evolution of symbiotic traits.</title>
        <authorList>
            <person name="Miyauchi S."/>
            <person name="Kiss E."/>
            <person name="Kuo A."/>
            <person name="Drula E."/>
            <person name="Kohler A."/>
            <person name="Sanchez-Garcia M."/>
            <person name="Morin E."/>
            <person name="Andreopoulos B."/>
            <person name="Barry K.W."/>
            <person name="Bonito G."/>
            <person name="Buee M."/>
            <person name="Carver A."/>
            <person name="Chen C."/>
            <person name="Cichocki N."/>
            <person name="Clum A."/>
            <person name="Culley D."/>
            <person name="Crous P.W."/>
            <person name="Fauchery L."/>
            <person name="Girlanda M."/>
            <person name="Hayes R.D."/>
            <person name="Keri Z."/>
            <person name="LaButti K."/>
            <person name="Lipzen A."/>
            <person name="Lombard V."/>
            <person name="Magnuson J."/>
            <person name="Maillard F."/>
            <person name="Murat C."/>
            <person name="Nolan M."/>
            <person name="Ohm R.A."/>
            <person name="Pangilinan J."/>
            <person name="Pereira M.F."/>
            <person name="Perotto S."/>
            <person name="Peter M."/>
            <person name="Pfister S."/>
            <person name="Riley R."/>
            <person name="Sitrit Y."/>
            <person name="Stielow J.B."/>
            <person name="Szollosi G."/>
            <person name="Zifcakova L."/>
            <person name="Stursova M."/>
            <person name="Spatafora J.W."/>
            <person name="Tedersoo L."/>
            <person name="Vaario L.M."/>
            <person name="Yamada A."/>
            <person name="Yan M."/>
            <person name="Wang P."/>
            <person name="Xu J."/>
            <person name="Bruns T."/>
            <person name="Baldrian P."/>
            <person name="Vilgalys R."/>
            <person name="Dunand C."/>
            <person name="Henrissat B."/>
            <person name="Grigoriev I.V."/>
            <person name="Hibbett D."/>
            <person name="Nagy L.G."/>
            <person name="Martin F.M."/>
        </authorList>
    </citation>
    <scope>NUCLEOTIDE SEQUENCE</scope>
    <source>
        <strain evidence="1">UH-Tt-Lm1</strain>
    </source>
</reference>
<keyword evidence="2" id="KW-1185">Reference proteome</keyword>
<comment type="caution">
    <text evidence="1">The sequence shown here is derived from an EMBL/GenBank/DDBJ whole genome shotgun (WGS) entry which is preliminary data.</text>
</comment>
<proteinExistence type="predicted"/>
<organism evidence="1 2">
    <name type="scientific">Thelephora terrestris</name>
    <dbReference type="NCBI Taxonomy" id="56493"/>
    <lineage>
        <taxon>Eukaryota</taxon>
        <taxon>Fungi</taxon>
        <taxon>Dikarya</taxon>
        <taxon>Basidiomycota</taxon>
        <taxon>Agaricomycotina</taxon>
        <taxon>Agaricomycetes</taxon>
        <taxon>Thelephorales</taxon>
        <taxon>Thelephoraceae</taxon>
        <taxon>Thelephora</taxon>
    </lineage>
</organism>
<protein>
    <recommendedName>
        <fullName evidence="3">F-box domain-containing protein</fullName>
    </recommendedName>
</protein>
<dbReference type="AlphaFoldDB" id="A0A9P6L1S8"/>
<accession>A0A9P6L1S8</accession>
<dbReference type="PROSITE" id="PS51257">
    <property type="entry name" value="PROKAR_LIPOPROTEIN"/>
    <property type="match status" value="1"/>
</dbReference>
<dbReference type="OrthoDB" id="2948138at2759"/>
<gene>
    <name evidence="1" type="ORF">BJ322DRAFT_464586</name>
</gene>
<dbReference type="Proteomes" id="UP000736335">
    <property type="component" value="Unassembled WGS sequence"/>
</dbReference>
<evidence type="ECO:0000313" key="2">
    <source>
        <dbReference type="Proteomes" id="UP000736335"/>
    </source>
</evidence>
<name>A0A9P6L1S8_9AGAM</name>
<dbReference type="SUPFAM" id="SSF52047">
    <property type="entry name" value="RNI-like"/>
    <property type="match status" value="1"/>
</dbReference>
<dbReference type="EMBL" id="WIUZ02000021">
    <property type="protein sequence ID" value="KAF9778955.1"/>
    <property type="molecule type" value="Genomic_DNA"/>
</dbReference>
<reference evidence="1" key="2">
    <citation type="submission" date="2020-11" db="EMBL/GenBank/DDBJ databases">
        <authorList>
            <consortium name="DOE Joint Genome Institute"/>
            <person name="Kuo A."/>
            <person name="Miyauchi S."/>
            <person name="Kiss E."/>
            <person name="Drula E."/>
            <person name="Kohler A."/>
            <person name="Sanchez-Garcia M."/>
            <person name="Andreopoulos B."/>
            <person name="Barry K.W."/>
            <person name="Bonito G."/>
            <person name="Buee M."/>
            <person name="Carver A."/>
            <person name="Chen C."/>
            <person name="Cichocki N."/>
            <person name="Clum A."/>
            <person name="Culley D."/>
            <person name="Crous P.W."/>
            <person name="Fauchery L."/>
            <person name="Girlanda M."/>
            <person name="Hayes R."/>
            <person name="Keri Z."/>
            <person name="Labutti K."/>
            <person name="Lipzen A."/>
            <person name="Lombard V."/>
            <person name="Magnuson J."/>
            <person name="Maillard F."/>
            <person name="Morin E."/>
            <person name="Murat C."/>
            <person name="Nolan M."/>
            <person name="Ohm R."/>
            <person name="Pangilinan J."/>
            <person name="Pereira M."/>
            <person name="Perotto S."/>
            <person name="Peter M."/>
            <person name="Riley R."/>
            <person name="Sitrit Y."/>
            <person name="Stielow B."/>
            <person name="Szollosi G."/>
            <person name="Zifcakova L."/>
            <person name="Stursova M."/>
            <person name="Spatafora J.W."/>
            <person name="Tedersoo L."/>
            <person name="Vaario L.-M."/>
            <person name="Yamada A."/>
            <person name="Yan M."/>
            <person name="Wang P."/>
            <person name="Xu J."/>
            <person name="Bruns T."/>
            <person name="Baldrian P."/>
            <person name="Vilgalys R."/>
            <person name="Henrissat B."/>
            <person name="Grigoriev I.V."/>
            <person name="Hibbett D."/>
            <person name="Nagy L.G."/>
            <person name="Martin F.M."/>
        </authorList>
    </citation>
    <scope>NUCLEOTIDE SEQUENCE</scope>
    <source>
        <strain evidence="1">UH-Tt-Lm1</strain>
    </source>
</reference>
<sequence>MHQVLRLEELVRNISNSAEPTSQGSASLLAFACCCKSLEGPVMDALWQRQADLSTILKSLPADSWTITEDVFFLSRNLSPDEWQRFKRYTARVTALGVPNMHSLLSPASAGISTDTIQLLAMESQRGGFWPRLSQLKCDTDWSIVPFFSFLLTPTIADLDLTLPQEDNRLLQPALSLITHTCRQLQALRLDVNTYCPLSGREIGRLISASRNTLRRIDIRPLAPAEIFPAIFDLPQLRCLVLQQPRFPNQTLPKISSRLEFIYLSDKLGSNLCLFLGQLSFQECAKVSIVGSEIVQLYPLLNSLRGAATTLATLYLSPTATLERSSVILLCSFINLTSLKIRCVCAHPLTIIPCNFQPTDEDIIEIGKCLPLLQTLNLGSGCRTPRLATFASLLSLSRTCSHLRMLITRVDFVGIVGGSDQSNHLSLRASDACLPRTRSGLNTLNVGNSVLPDTPHCEWVVALALVSIFPSIKFLHFSSTMEMNVRWVQVQRDILACQRIMDITQAAAVFKTIDRFP</sequence>